<dbReference type="InterPro" id="IPR004827">
    <property type="entry name" value="bZIP"/>
</dbReference>
<evidence type="ECO:0000256" key="1">
    <source>
        <dbReference type="SAM" id="MobiDB-lite"/>
    </source>
</evidence>
<dbReference type="CDD" id="cd14688">
    <property type="entry name" value="bZIP_YAP"/>
    <property type="match status" value="1"/>
</dbReference>
<sequence length="285" mass="31429">MSSPTRSNAASAPRNPRVLSNYSKSSAFCECAKTNEDWTQIENLVERRRIQNRIAQRRYRHKLKVNGASEPRKGSKSAGTPKKAIHARSKSVVEQESQTTPTVTESTQNRSASVAMPLLPPEPLYTTSELEAYHHLSGLAAEPDSFHASYEASDSELGYKVDPAVTDINIGYWYEVNDPTDWNIEPPSVMTSPAFLSRYQFDSTAFSPGQMTEPSPLMTLYPAFSPNSTLESPPTMVPLGDSPYTDALSTPSHTPCLRNDGYHITEGSALFGSGLEPKIFADWSF</sequence>
<dbReference type="PROSITE" id="PS00036">
    <property type="entry name" value="BZIP_BASIC"/>
    <property type="match status" value="1"/>
</dbReference>
<dbReference type="OrthoDB" id="194358at2759"/>
<dbReference type="InterPro" id="IPR052635">
    <property type="entry name" value="Sec_Metab_Biosynth_Reg"/>
</dbReference>
<dbReference type="PANTHER" id="PTHR39607:SF1">
    <property type="entry name" value="B-ZIP TRANSCRIPTION FACTOR (EUROFUNG)"/>
    <property type="match status" value="1"/>
</dbReference>
<feature type="compositionally biased region" description="Polar residues" evidence="1">
    <location>
        <begin position="92"/>
        <end position="112"/>
    </location>
</feature>
<evidence type="ECO:0000259" key="2">
    <source>
        <dbReference type="PROSITE" id="PS00036"/>
    </source>
</evidence>
<feature type="domain" description="BZIP" evidence="2">
    <location>
        <begin position="47"/>
        <end position="62"/>
    </location>
</feature>
<dbReference type="Proteomes" id="UP000242877">
    <property type="component" value="Unassembled WGS sequence"/>
</dbReference>
<evidence type="ECO:0000313" key="3">
    <source>
        <dbReference type="EMBL" id="KZZ86889.1"/>
    </source>
</evidence>
<reference evidence="3 4" key="1">
    <citation type="journal article" date="2016" name="Genome Biol. Evol.">
        <title>Divergent and convergent evolution of fungal pathogenicity.</title>
        <authorList>
            <person name="Shang Y."/>
            <person name="Xiao G."/>
            <person name="Zheng P."/>
            <person name="Cen K."/>
            <person name="Zhan S."/>
            <person name="Wang C."/>
        </authorList>
    </citation>
    <scope>NUCLEOTIDE SEQUENCE [LARGE SCALE GENOMIC DNA]</scope>
    <source>
        <strain evidence="3 4">ARSEF 7405</strain>
    </source>
</reference>
<dbReference type="PANTHER" id="PTHR39607">
    <property type="entry name" value="XANTHOCILLIN BIOSYNTHESIS CLUSTER TRANSCRIPTION FACTOR XANC-RELATED"/>
    <property type="match status" value="1"/>
</dbReference>
<gene>
    <name evidence="3" type="ORF">AAP_06153</name>
</gene>
<proteinExistence type="predicted"/>
<comment type="caution">
    <text evidence="3">The sequence shown here is derived from an EMBL/GenBank/DDBJ whole genome shotgun (WGS) entry which is preliminary data.</text>
</comment>
<evidence type="ECO:0000313" key="4">
    <source>
        <dbReference type="Proteomes" id="UP000242877"/>
    </source>
</evidence>
<keyword evidence="4" id="KW-1185">Reference proteome</keyword>
<dbReference type="EMBL" id="AZGZ01000044">
    <property type="protein sequence ID" value="KZZ86889.1"/>
    <property type="molecule type" value="Genomic_DNA"/>
</dbReference>
<organism evidence="3 4">
    <name type="scientific">Ascosphaera apis ARSEF 7405</name>
    <dbReference type="NCBI Taxonomy" id="392613"/>
    <lineage>
        <taxon>Eukaryota</taxon>
        <taxon>Fungi</taxon>
        <taxon>Dikarya</taxon>
        <taxon>Ascomycota</taxon>
        <taxon>Pezizomycotina</taxon>
        <taxon>Eurotiomycetes</taxon>
        <taxon>Eurotiomycetidae</taxon>
        <taxon>Onygenales</taxon>
        <taxon>Ascosphaeraceae</taxon>
        <taxon>Ascosphaera</taxon>
    </lineage>
</organism>
<accession>A0A167V144</accession>
<name>A0A167V144_9EURO</name>
<dbReference type="VEuPathDB" id="FungiDB:AAP_06153"/>
<feature type="region of interest" description="Disordered" evidence="1">
    <location>
        <begin position="61"/>
        <end position="120"/>
    </location>
</feature>
<protein>
    <recommendedName>
        <fullName evidence="2">BZIP domain-containing protein</fullName>
    </recommendedName>
</protein>
<dbReference type="AlphaFoldDB" id="A0A167V144"/>
<dbReference type="GO" id="GO:0003700">
    <property type="term" value="F:DNA-binding transcription factor activity"/>
    <property type="evidence" value="ECO:0007669"/>
    <property type="project" value="InterPro"/>
</dbReference>